<dbReference type="Proteomes" id="UP000695562">
    <property type="component" value="Unassembled WGS sequence"/>
</dbReference>
<protein>
    <recommendedName>
        <fullName evidence="3">Adenylate kinase</fullName>
    </recommendedName>
</protein>
<sequence>MKILVFGASGSGTSTFSKYIQSKHPSYTHLESDDLFWLHKYSEKREVQERNRLLLSAINDTDDIVVAGSVLHWDSVLFGVFDLVVFMFVPNEIRVPRLLERERQRYGSLLDTDPKTILHHQKFIAWASGYDDPNCSWNLSLHNRWLDQLSSNTTKTTTVIRIAGDYNLEDSYQKLINDLHTLNLSL</sequence>
<gene>
    <name evidence="1" type="ORF">CYY_008148</name>
</gene>
<evidence type="ECO:0000313" key="1">
    <source>
        <dbReference type="EMBL" id="KAF2070530.1"/>
    </source>
</evidence>
<comment type="caution">
    <text evidence="1">The sequence shown here is derived from an EMBL/GenBank/DDBJ whole genome shotgun (WGS) entry which is preliminary data.</text>
</comment>
<evidence type="ECO:0008006" key="3">
    <source>
        <dbReference type="Google" id="ProtNLM"/>
    </source>
</evidence>
<dbReference type="PANTHER" id="PTHR37816">
    <property type="entry name" value="YALI0E33011P"/>
    <property type="match status" value="1"/>
</dbReference>
<name>A0A8J4UX68_9MYCE</name>
<reference evidence="1" key="1">
    <citation type="submission" date="2020-01" db="EMBL/GenBank/DDBJ databases">
        <title>Development of genomics and gene disruption for Polysphondylium violaceum indicates a role for the polyketide synthase stlB in stalk morphogenesis.</title>
        <authorList>
            <person name="Narita B."/>
            <person name="Kawabe Y."/>
            <person name="Kin K."/>
            <person name="Saito T."/>
            <person name="Gibbs R."/>
            <person name="Kuspa A."/>
            <person name="Muzny D."/>
            <person name="Queller D."/>
            <person name="Richards S."/>
            <person name="Strassman J."/>
            <person name="Sucgang R."/>
            <person name="Worley K."/>
            <person name="Schaap P."/>
        </authorList>
    </citation>
    <scope>NUCLEOTIDE SEQUENCE</scope>
    <source>
        <strain evidence="1">QSvi11</strain>
    </source>
</reference>
<dbReference type="AlphaFoldDB" id="A0A8J4UX68"/>
<dbReference type="PANTHER" id="PTHR37816:SF2">
    <property type="entry name" value="DNA TOPOLOGY MODULATION PROTEIN FLAR-RELATED PROTEIN"/>
    <property type="match status" value="1"/>
</dbReference>
<proteinExistence type="predicted"/>
<dbReference type="Gene3D" id="3.40.50.300">
    <property type="entry name" value="P-loop containing nucleotide triphosphate hydrolases"/>
    <property type="match status" value="1"/>
</dbReference>
<dbReference type="InterPro" id="IPR052922">
    <property type="entry name" value="Cytidylate_Kinase-2"/>
</dbReference>
<accession>A0A8J4UX68</accession>
<dbReference type="SUPFAM" id="SSF52540">
    <property type="entry name" value="P-loop containing nucleoside triphosphate hydrolases"/>
    <property type="match status" value="1"/>
</dbReference>
<dbReference type="OrthoDB" id="65590at2759"/>
<evidence type="ECO:0000313" key="2">
    <source>
        <dbReference type="Proteomes" id="UP000695562"/>
    </source>
</evidence>
<keyword evidence="2" id="KW-1185">Reference proteome</keyword>
<dbReference type="EMBL" id="AJWJ01000479">
    <property type="protein sequence ID" value="KAF2070530.1"/>
    <property type="molecule type" value="Genomic_DNA"/>
</dbReference>
<dbReference type="InterPro" id="IPR027417">
    <property type="entry name" value="P-loop_NTPase"/>
</dbReference>
<organism evidence="1 2">
    <name type="scientific">Polysphondylium violaceum</name>
    <dbReference type="NCBI Taxonomy" id="133409"/>
    <lineage>
        <taxon>Eukaryota</taxon>
        <taxon>Amoebozoa</taxon>
        <taxon>Evosea</taxon>
        <taxon>Eumycetozoa</taxon>
        <taxon>Dictyostelia</taxon>
        <taxon>Dictyosteliales</taxon>
        <taxon>Dictyosteliaceae</taxon>
        <taxon>Polysphondylium</taxon>
    </lineage>
</organism>